<dbReference type="GO" id="GO:0016020">
    <property type="term" value="C:membrane"/>
    <property type="evidence" value="ECO:0007669"/>
    <property type="project" value="UniProtKB-SubCell"/>
</dbReference>
<gene>
    <name evidence="6" type="ORF">S12H4_13468</name>
</gene>
<evidence type="ECO:0000259" key="5">
    <source>
        <dbReference type="Pfam" id="PF02163"/>
    </source>
</evidence>
<protein>
    <recommendedName>
        <fullName evidence="5">Peptidase M50 domain-containing protein</fullName>
    </recommendedName>
</protein>
<comment type="caution">
    <text evidence="6">The sequence shown here is derived from an EMBL/GenBank/DDBJ whole genome shotgun (WGS) entry which is preliminary data.</text>
</comment>
<feature type="non-terminal residue" evidence="6">
    <location>
        <position position="44"/>
    </location>
</feature>
<dbReference type="EMBL" id="BARW01006413">
    <property type="protein sequence ID" value="GAI75480.1"/>
    <property type="molecule type" value="Genomic_DNA"/>
</dbReference>
<evidence type="ECO:0000256" key="2">
    <source>
        <dbReference type="ARBA" id="ARBA00022692"/>
    </source>
</evidence>
<proteinExistence type="predicted"/>
<organism evidence="6">
    <name type="scientific">marine sediment metagenome</name>
    <dbReference type="NCBI Taxonomy" id="412755"/>
    <lineage>
        <taxon>unclassified sequences</taxon>
        <taxon>metagenomes</taxon>
        <taxon>ecological metagenomes</taxon>
    </lineage>
</organism>
<evidence type="ECO:0000313" key="6">
    <source>
        <dbReference type="EMBL" id="GAI75480.1"/>
    </source>
</evidence>
<keyword evidence="4" id="KW-0472">Membrane</keyword>
<comment type="subcellular location">
    <subcellularLocation>
        <location evidence="1">Membrane</location>
        <topology evidence="1">Multi-pass membrane protein</topology>
    </subcellularLocation>
</comment>
<keyword evidence="3" id="KW-1133">Transmembrane helix</keyword>
<accession>X1SJE7</accession>
<reference evidence="6" key="1">
    <citation type="journal article" date="2014" name="Front. Microbiol.">
        <title>High frequency of phylogenetically diverse reductive dehalogenase-homologous genes in deep subseafloor sedimentary metagenomes.</title>
        <authorList>
            <person name="Kawai M."/>
            <person name="Futagami T."/>
            <person name="Toyoda A."/>
            <person name="Takaki Y."/>
            <person name="Nishi S."/>
            <person name="Hori S."/>
            <person name="Arai W."/>
            <person name="Tsubouchi T."/>
            <person name="Morono Y."/>
            <person name="Uchiyama I."/>
            <person name="Ito T."/>
            <person name="Fujiyama A."/>
            <person name="Inagaki F."/>
            <person name="Takami H."/>
        </authorList>
    </citation>
    <scope>NUCLEOTIDE SEQUENCE</scope>
    <source>
        <strain evidence="6">Expedition CK06-06</strain>
    </source>
</reference>
<dbReference type="InterPro" id="IPR008915">
    <property type="entry name" value="Peptidase_M50"/>
</dbReference>
<feature type="domain" description="Peptidase M50" evidence="5">
    <location>
        <begin position="10"/>
        <end position="38"/>
    </location>
</feature>
<dbReference type="GO" id="GO:0006508">
    <property type="term" value="P:proteolysis"/>
    <property type="evidence" value="ECO:0007669"/>
    <property type="project" value="InterPro"/>
</dbReference>
<dbReference type="AlphaFoldDB" id="X1SJE7"/>
<name>X1SJE7_9ZZZZ</name>
<dbReference type="Pfam" id="PF02163">
    <property type="entry name" value="Peptidase_M50"/>
    <property type="match status" value="1"/>
</dbReference>
<evidence type="ECO:0000256" key="3">
    <source>
        <dbReference type="ARBA" id="ARBA00022989"/>
    </source>
</evidence>
<evidence type="ECO:0000256" key="1">
    <source>
        <dbReference type="ARBA" id="ARBA00004141"/>
    </source>
</evidence>
<evidence type="ECO:0000256" key="4">
    <source>
        <dbReference type="ARBA" id="ARBA00023136"/>
    </source>
</evidence>
<sequence length="44" mass="4800">MITFLLLVGTILVLVGIHEGGHFLAAKLTGVYVKEFAIKGEFRP</sequence>
<keyword evidence="2" id="KW-0812">Transmembrane</keyword>